<dbReference type="RefSeq" id="WP_211876302.1">
    <property type="nucleotide sequence ID" value="NZ_JAAEDH010000035.1"/>
</dbReference>
<reference evidence="1" key="1">
    <citation type="submission" date="2020-01" db="EMBL/GenBank/DDBJ databases">
        <authorList>
            <person name="Rat A."/>
        </authorList>
    </citation>
    <scope>NUCLEOTIDE SEQUENCE</scope>
    <source>
        <strain evidence="1">LMG 28251</strain>
    </source>
</reference>
<dbReference type="Pfam" id="PF09234">
    <property type="entry name" value="DUF1963"/>
    <property type="match status" value="2"/>
</dbReference>
<keyword evidence="2" id="KW-1185">Reference proteome</keyword>
<reference evidence="1" key="2">
    <citation type="journal article" date="2021" name="Syst. Appl. Microbiol.">
        <title>Roseomonas hellenica sp. nov., isolated from roots of wild-growing Alkanna tinctoria.</title>
        <authorList>
            <person name="Rat A."/>
            <person name="Naranjo H.D."/>
            <person name="Lebbe L."/>
            <person name="Cnockaert M."/>
            <person name="Krigas N."/>
            <person name="Grigoriadou K."/>
            <person name="Maloupa E."/>
            <person name="Willems A."/>
        </authorList>
    </citation>
    <scope>NUCLEOTIDE SEQUENCE</scope>
    <source>
        <strain evidence="1">LMG 28251</strain>
    </source>
</reference>
<sequence length="440" mass="48575">MLPKTRGGAFVLRRVFPPSEGLGTSFLGGKPRLPLDVAWPTTKDGKGLSFLGQIDLDALPKTRARNRLPSGALLFFVYTADLFSRCDQPGHSAVLHVTGGLASIPPREPPEHVPSVYGNSANFYLPWVPPDSAWLPPTKGVPAPQGPRSFPSWNVEGSSLRTVVDARDGREITGKDGVRHRNSADAAIWRAYEGVFGPAPLWEYPTWWEEKDLPRLGDHPLPLAQREVAWVPDDTWPYAWINIQIFAASFMKQLEFKEISEFKGRTSDSERFLTEAASWHLEGTQAGPFTGVTADRRAAFRAWSDAIGPAFPSFRLRQLNELTGKAFVAGADAMLGYAPEAARSLLPARLLPVLAGRHAPFARRKRKDPLLVRHQLLGHGRSVQGAPERLGEDHLLLGQFDTDDGMFWMWGDVGVLQFWITPANLAAGNFATCIMTLESQ</sequence>
<dbReference type="InterPro" id="IPR015315">
    <property type="entry name" value="DUF1963"/>
</dbReference>
<dbReference type="Gene3D" id="2.30.320.10">
    <property type="entry name" value="YwqG-like"/>
    <property type="match status" value="2"/>
</dbReference>
<name>A0AAF1K8H6_9PROT</name>
<dbReference type="EMBL" id="JAAEDH010000035">
    <property type="protein sequence ID" value="MBR0657441.1"/>
    <property type="molecule type" value="Genomic_DNA"/>
</dbReference>
<evidence type="ECO:0000313" key="1">
    <source>
        <dbReference type="EMBL" id="MBR0657441.1"/>
    </source>
</evidence>
<proteinExistence type="predicted"/>
<gene>
    <name evidence="1" type="ORF">GXW79_20360</name>
</gene>
<dbReference type="PANTHER" id="PTHR36436">
    <property type="entry name" value="SLL5081 PROTEIN"/>
    <property type="match status" value="1"/>
</dbReference>
<dbReference type="AlphaFoldDB" id="A0AAF1K8H6"/>
<comment type="caution">
    <text evidence="1">The sequence shown here is derived from an EMBL/GenBank/DDBJ whole genome shotgun (WGS) entry which is preliminary data.</text>
</comment>
<dbReference type="Proteomes" id="UP001196068">
    <property type="component" value="Unassembled WGS sequence"/>
</dbReference>
<protein>
    <submittedName>
        <fullName evidence="1">DUF1963 domain-containing protein</fullName>
    </submittedName>
</protein>
<evidence type="ECO:0000313" key="2">
    <source>
        <dbReference type="Proteomes" id="UP001196068"/>
    </source>
</evidence>
<dbReference type="InterPro" id="IPR035948">
    <property type="entry name" value="YwqG-like_sf"/>
</dbReference>
<dbReference type="SUPFAM" id="SSF103032">
    <property type="entry name" value="Hypothetical protein YwqG"/>
    <property type="match status" value="2"/>
</dbReference>
<accession>A0AAF1K8H6</accession>
<dbReference type="PANTHER" id="PTHR36436:SF6">
    <property type="entry name" value="SLL5081 PROTEIN"/>
    <property type="match status" value="1"/>
</dbReference>
<organism evidence="1 2">
    <name type="scientific">Plastoroseomonas arctica</name>
    <dbReference type="NCBI Taxonomy" id="1509237"/>
    <lineage>
        <taxon>Bacteria</taxon>
        <taxon>Pseudomonadati</taxon>
        <taxon>Pseudomonadota</taxon>
        <taxon>Alphaproteobacteria</taxon>
        <taxon>Acetobacterales</taxon>
        <taxon>Acetobacteraceae</taxon>
        <taxon>Plastoroseomonas</taxon>
    </lineage>
</organism>